<evidence type="ECO:0000313" key="3">
    <source>
        <dbReference type="Proteomes" id="UP000027345"/>
    </source>
</evidence>
<comment type="caution">
    <text evidence="2">The sequence shown here is derived from an EMBL/GenBank/DDBJ whole genome shotgun (WGS) entry which is preliminary data.</text>
</comment>
<name>A0A066UIY7_9PSEU</name>
<dbReference type="AlphaFoldDB" id="A0A066UIY7"/>
<evidence type="ECO:0000259" key="1">
    <source>
        <dbReference type="Pfam" id="PF06889"/>
    </source>
</evidence>
<dbReference type="STRING" id="287986.DV20_00055"/>
<keyword evidence="3" id="KW-1185">Reference proteome</keyword>
<protein>
    <recommendedName>
        <fullName evidence="1">DUF1266 domain-containing protein</fullName>
    </recommendedName>
</protein>
<accession>A0A066UIY7</accession>
<dbReference type="Pfam" id="PF06889">
    <property type="entry name" value="DUF1266"/>
    <property type="match status" value="1"/>
</dbReference>
<dbReference type="OrthoDB" id="4322331at2"/>
<sequence>MILPPPADVEAQLAAARRDGDLDRYLGLLADEELFVPIRRVDARSILDERAETFPNVYFETGGDEFLQVFTRGALPDFGPDVVAMSGALDWAVDGVGRHERVVFNRGTRAEWRLAGATLQPWLDAHAGDVTPLEEQVERLITAPYGHLEGPIAHALACGAHLAVLNAAPWNLLDGRYHDYVAEVRSLRDWWGVADPPGWRATMTGLIGDGYTLTPGNLVLMLRLRFAAEYGLPGAEFDPLTWAQLVDRWCTENDAADQADELRDTVRRVSRYERRLRADGLVGADGCVTTALSWDVGRAIAIARGGLAAGYCDALSAELMALEAGSLARRYHQSWADLSAGYVMGRVLHAGEDEFGEWYPAAVRVHHQLLQDPASPWLNLDFGSLSEESEA</sequence>
<dbReference type="eggNOG" id="ENOG5032VZH">
    <property type="taxonomic scope" value="Bacteria"/>
</dbReference>
<gene>
    <name evidence="2" type="ORF">DV20_00055</name>
</gene>
<dbReference type="EMBL" id="JMQI01000001">
    <property type="protein sequence ID" value="KDN24119.1"/>
    <property type="molecule type" value="Genomic_DNA"/>
</dbReference>
<dbReference type="InterPro" id="IPR009677">
    <property type="entry name" value="DUF1266"/>
</dbReference>
<dbReference type="Proteomes" id="UP000027345">
    <property type="component" value="Unassembled WGS sequence"/>
</dbReference>
<proteinExistence type="predicted"/>
<feature type="domain" description="DUF1266" evidence="1">
    <location>
        <begin position="186"/>
        <end position="382"/>
    </location>
</feature>
<dbReference type="RefSeq" id="WP_043774943.1">
    <property type="nucleotide sequence ID" value="NZ_JMQI01000001.1"/>
</dbReference>
<reference evidence="2 3" key="1">
    <citation type="submission" date="2014-05" db="EMBL/GenBank/DDBJ databases">
        <title>Draft genome sequence of Amycolatopsis rifamycinica DSM 46095.</title>
        <authorList>
            <person name="Lal R."/>
            <person name="Saxena A."/>
            <person name="Kumari R."/>
            <person name="Mukherjee U."/>
            <person name="Singh P."/>
            <person name="Sangwan N."/>
            <person name="Mahato N.K."/>
        </authorList>
    </citation>
    <scope>NUCLEOTIDE SEQUENCE [LARGE SCALE GENOMIC DNA]</scope>
    <source>
        <strain evidence="2 3">DSM 46095</strain>
    </source>
</reference>
<organism evidence="2 3">
    <name type="scientific">Amycolatopsis rifamycinica</name>
    <dbReference type="NCBI Taxonomy" id="287986"/>
    <lineage>
        <taxon>Bacteria</taxon>
        <taxon>Bacillati</taxon>
        <taxon>Actinomycetota</taxon>
        <taxon>Actinomycetes</taxon>
        <taxon>Pseudonocardiales</taxon>
        <taxon>Pseudonocardiaceae</taxon>
        <taxon>Amycolatopsis</taxon>
    </lineage>
</organism>
<evidence type="ECO:0000313" key="2">
    <source>
        <dbReference type="EMBL" id="KDN24119.1"/>
    </source>
</evidence>